<reference evidence="2" key="1">
    <citation type="submission" date="2020-05" db="EMBL/GenBank/DDBJ databases">
        <title>Mycena genomes resolve the evolution of fungal bioluminescence.</title>
        <authorList>
            <person name="Tsai I.J."/>
        </authorList>
    </citation>
    <scope>NUCLEOTIDE SEQUENCE</scope>
    <source>
        <strain evidence="2">171206Taipei</strain>
    </source>
</reference>
<dbReference type="GeneID" id="59350104"/>
<dbReference type="EMBL" id="JACAZF010000009">
    <property type="protein sequence ID" value="KAF7295619.1"/>
    <property type="molecule type" value="Genomic_DNA"/>
</dbReference>
<feature type="transmembrane region" description="Helical" evidence="1">
    <location>
        <begin position="341"/>
        <end position="360"/>
    </location>
</feature>
<gene>
    <name evidence="2" type="ORF">MIND_01102000</name>
</gene>
<keyword evidence="1" id="KW-1133">Transmembrane helix</keyword>
<sequence length="382" mass="42514">MSEARSVQVRLLAFLSWTVRELLIDAPSDSNSGSETVIATVPSHILIGLRDVAELSLNIEHARLARLALDIWDETDDELLSAEICTSVYDLLDHNIKHSSCGPLISLLQQFYPQPDVLLEANIFLLRLRVLTCHSELGTTPSPYPEPLHLKQLITTLYHCMFLRLPATYAALALDCLQQYHCEPPDCDSELGDATLQAWCLFSDTIVGQWKTLALFSTLLFGATLTMFQIPAITSNALLRVLTHAALLPVFMSLVYTAVLSIYFGSFVSMRLSTATTSTRRWAQEMKHACTVRTESRMWSVWFLVSLPLASTCWGVLFFITTMVFFVWPPSTVNDSPKEPIAARLFLSGMVLVGIVHLMLSVAHLRRVGRGHGSESVAIGFV</sequence>
<keyword evidence="1" id="KW-0472">Membrane</keyword>
<evidence type="ECO:0000256" key="1">
    <source>
        <dbReference type="SAM" id="Phobius"/>
    </source>
</evidence>
<proteinExistence type="predicted"/>
<keyword evidence="1" id="KW-0812">Transmembrane</keyword>
<evidence type="ECO:0000313" key="2">
    <source>
        <dbReference type="EMBL" id="KAF7295619.1"/>
    </source>
</evidence>
<feature type="transmembrane region" description="Helical" evidence="1">
    <location>
        <begin position="245"/>
        <end position="264"/>
    </location>
</feature>
<feature type="transmembrane region" description="Helical" evidence="1">
    <location>
        <begin position="301"/>
        <end position="329"/>
    </location>
</feature>
<accession>A0A8H6VVL8</accession>
<comment type="caution">
    <text evidence="2">The sequence shown here is derived from an EMBL/GenBank/DDBJ whole genome shotgun (WGS) entry which is preliminary data.</text>
</comment>
<dbReference type="AlphaFoldDB" id="A0A8H6VVL8"/>
<dbReference type="OrthoDB" id="3027030at2759"/>
<evidence type="ECO:0000313" key="3">
    <source>
        <dbReference type="Proteomes" id="UP000636479"/>
    </source>
</evidence>
<name>A0A8H6VVL8_9AGAR</name>
<feature type="transmembrane region" description="Helical" evidence="1">
    <location>
        <begin position="213"/>
        <end position="233"/>
    </location>
</feature>
<organism evidence="2 3">
    <name type="scientific">Mycena indigotica</name>
    <dbReference type="NCBI Taxonomy" id="2126181"/>
    <lineage>
        <taxon>Eukaryota</taxon>
        <taxon>Fungi</taxon>
        <taxon>Dikarya</taxon>
        <taxon>Basidiomycota</taxon>
        <taxon>Agaricomycotina</taxon>
        <taxon>Agaricomycetes</taxon>
        <taxon>Agaricomycetidae</taxon>
        <taxon>Agaricales</taxon>
        <taxon>Marasmiineae</taxon>
        <taxon>Mycenaceae</taxon>
        <taxon>Mycena</taxon>
    </lineage>
</organism>
<dbReference type="RefSeq" id="XP_037216982.1">
    <property type="nucleotide sequence ID" value="XM_037367588.1"/>
</dbReference>
<keyword evidence="3" id="KW-1185">Reference proteome</keyword>
<dbReference type="Proteomes" id="UP000636479">
    <property type="component" value="Unassembled WGS sequence"/>
</dbReference>
<protein>
    <submittedName>
        <fullName evidence="2">Uncharacterized protein</fullName>
    </submittedName>
</protein>